<protein>
    <submittedName>
        <fullName evidence="1">Uncharacterized protein</fullName>
    </submittedName>
</protein>
<dbReference type="EMBL" id="CAJVCH010075731">
    <property type="protein sequence ID" value="CAG7720975.1"/>
    <property type="molecule type" value="Genomic_DNA"/>
</dbReference>
<evidence type="ECO:0000313" key="1">
    <source>
        <dbReference type="EMBL" id="CAG7720975.1"/>
    </source>
</evidence>
<name>A0A8J2P0C3_9HEXA</name>
<proteinExistence type="predicted"/>
<dbReference type="AlphaFoldDB" id="A0A8J2P0C3"/>
<dbReference type="Proteomes" id="UP000708208">
    <property type="component" value="Unassembled WGS sequence"/>
</dbReference>
<sequence>MISTPILTFASKDDKISDVNSIFDLVNYWRAKGTIIDLKL</sequence>
<comment type="caution">
    <text evidence="1">The sequence shown here is derived from an EMBL/GenBank/DDBJ whole genome shotgun (WGS) entry which is preliminary data.</text>
</comment>
<gene>
    <name evidence="1" type="ORF">AFUS01_LOCUS10225</name>
</gene>
<feature type="non-terminal residue" evidence="1">
    <location>
        <position position="1"/>
    </location>
</feature>
<organism evidence="1 2">
    <name type="scientific">Allacma fusca</name>
    <dbReference type="NCBI Taxonomy" id="39272"/>
    <lineage>
        <taxon>Eukaryota</taxon>
        <taxon>Metazoa</taxon>
        <taxon>Ecdysozoa</taxon>
        <taxon>Arthropoda</taxon>
        <taxon>Hexapoda</taxon>
        <taxon>Collembola</taxon>
        <taxon>Symphypleona</taxon>
        <taxon>Sminthuridae</taxon>
        <taxon>Allacma</taxon>
    </lineage>
</organism>
<keyword evidence="2" id="KW-1185">Reference proteome</keyword>
<evidence type="ECO:0000313" key="2">
    <source>
        <dbReference type="Proteomes" id="UP000708208"/>
    </source>
</evidence>
<reference evidence="1" key="1">
    <citation type="submission" date="2021-06" db="EMBL/GenBank/DDBJ databases">
        <authorList>
            <person name="Hodson N. C."/>
            <person name="Mongue J. A."/>
            <person name="Jaron S. K."/>
        </authorList>
    </citation>
    <scope>NUCLEOTIDE SEQUENCE</scope>
</reference>
<accession>A0A8J2P0C3</accession>